<feature type="compositionally biased region" description="Polar residues" evidence="1">
    <location>
        <begin position="308"/>
        <end position="341"/>
    </location>
</feature>
<name>A0A7C8IRE6_9PEZI</name>
<evidence type="ECO:0000313" key="3">
    <source>
        <dbReference type="Proteomes" id="UP000481858"/>
    </source>
</evidence>
<feature type="region of interest" description="Disordered" evidence="1">
    <location>
        <begin position="1"/>
        <end position="45"/>
    </location>
</feature>
<feature type="compositionally biased region" description="Polar residues" evidence="1">
    <location>
        <begin position="106"/>
        <end position="116"/>
    </location>
</feature>
<dbReference type="InParanoid" id="A0A7C8IRE6"/>
<proteinExistence type="predicted"/>
<evidence type="ECO:0000256" key="1">
    <source>
        <dbReference type="SAM" id="MobiDB-lite"/>
    </source>
</evidence>
<protein>
    <submittedName>
        <fullName evidence="2">Uncharacterized protein</fullName>
    </submittedName>
</protein>
<gene>
    <name evidence="2" type="ORF">GQX73_g6419</name>
</gene>
<dbReference type="EMBL" id="WUBL01000073">
    <property type="protein sequence ID" value="KAF2967145.1"/>
    <property type="molecule type" value="Genomic_DNA"/>
</dbReference>
<dbReference type="AlphaFoldDB" id="A0A7C8IRE6"/>
<sequence>MPADYPSSDDEGGGAPLHPSLKTPVGAPQLRYDGAKPESPTDEEKALVRASENFGSLKDPFAETPGVPQSIPPAYSHRSAFLQPTPSRANNGFSRFGGSQPAARYRSSSTAITSNSAPRFRTGMNANAFNTGNAFLDEPDLHSCQQVFSAIMTATQYVNVSPGMSSQTQTQLTHLLQEISQGFSTVTVQLRQQRDDANRGKEDEHERFKRAMHELEECRKALDTVQAVNKSLVPQINHLTEREQLLKDHIQDLKQQLRVTQKQLENLTADAVRFHAHHDRIIENYKEQDEKHFKAMTELENEIKELRSNTTAPNAGSFSSSLQPASMSNVTDGSYDPSSSKPHSKLTVREAAALLDGLHKTVDQTRNHDQKLKRDNFVPNPQAPAWAPTGRTQAGASTKPSPETSTDQQEDSSSGKSGNSGEVILYSGHGNQNRVVAPYVGPPANGGAPTYIRTPFGVVFGEYPTVEENSRLPGDKMIPRDKDEWNVVDVQRAIAHLYDLCKGYVANCHMQTPPNVAFSKLKDQESYTWHYLMQQVYKDPEHAANHLAYLLSTKAYVPYLIQRTCVDYLLKKLLTPQVFLGFSDQMDGHLRALQGQLANIAGMPYSHDLIILDFTNMMLFTDNRERPPPAHSRNRQRVIEDHAKLIKAIAMSKEVSEFRRRTVERHANIISALLEPCRSQSSSAEIAQKSLRIMVAACWDISIKVWSSGKTLHYVFPECANKFSPGTMEALNGHHMTTNPEELVTSQCRVSLVVTPTMTLRDDRDAARMQCFAIHKAQVLVMK</sequence>
<evidence type="ECO:0000313" key="2">
    <source>
        <dbReference type="EMBL" id="KAF2967145.1"/>
    </source>
</evidence>
<feature type="region of interest" description="Disordered" evidence="1">
    <location>
        <begin position="308"/>
        <end position="345"/>
    </location>
</feature>
<comment type="caution">
    <text evidence="2">The sequence shown here is derived from an EMBL/GenBank/DDBJ whole genome shotgun (WGS) entry which is preliminary data.</text>
</comment>
<keyword evidence="3" id="KW-1185">Reference proteome</keyword>
<organism evidence="2 3">
    <name type="scientific">Xylaria multiplex</name>
    <dbReference type="NCBI Taxonomy" id="323545"/>
    <lineage>
        <taxon>Eukaryota</taxon>
        <taxon>Fungi</taxon>
        <taxon>Dikarya</taxon>
        <taxon>Ascomycota</taxon>
        <taxon>Pezizomycotina</taxon>
        <taxon>Sordariomycetes</taxon>
        <taxon>Xylariomycetidae</taxon>
        <taxon>Xylariales</taxon>
        <taxon>Xylariaceae</taxon>
        <taxon>Xylaria</taxon>
    </lineage>
</organism>
<feature type="compositionally biased region" description="Basic and acidic residues" evidence="1">
    <location>
        <begin position="361"/>
        <end position="376"/>
    </location>
</feature>
<feature type="compositionally biased region" description="Polar residues" evidence="1">
    <location>
        <begin position="390"/>
        <end position="420"/>
    </location>
</feature>
<feature type="region of interest" description="Disordered" evidence="1">
    <location>
        <begin position="97"/>
        <end position="116"/>
    </location>
</feature>
<feature type="region of interest" description="Disordered" evidence="1">
    <location>
        <begin position="361"/>
        <end position="426"/>
    </location>
</feature>
<dbReference type="OrthoDB" id="4203839at2759"/>
<accession>A0A7C8IRE6</accession>
<reference evidence="2 3" key="1">
    <citation type="submission" date="2019-12" db="EMBL/GenBank/DDBJ databases">
        <title>Draft genome sequence of the ascomycete Xylaria multiplex DSM 110363.</title>
        <authorList>
            <person name="Buettner E."/>
            <person name="Kellner H."/>
        </authorList>
    </citation>
    <scope>NUCLEOTIDE SEQUENCE [LARGE SCALE GENOMIC DNA]</scope>
    <source>
        <strain evidence="2 3">DSM 110363</strain>
    </source>
</reference>
<dbReference type="Proteomes" id="UP000481858">
    <property type="component" value="Unassembled WGS sequence"/>
</dbReference>